<dbReference type="STRING" id="1036611.A0A1L9P5V9"/>
<dbReference type="InterPro" id="IPR036291">
    <property type="entry name" value="NAD(P)-bd_dom_sf"/>
</dbReference>
<dbReference type="Proteomes" id="UP000184073">
    <property type="component" value="Unassembled WGS sequence"/>
</dbReference>
<gene>
    <name evidence="3" type="ORF">ASPVEDRAFT_78646</name>
</gene>
<dbReference type="SUPFAM" id="SSF51735">
    <property type="entry name" value="NAD(P)-binding Rossmann-fold domains"/>
    <property type="match status" value="1"/>
</dbReference>
<keyword evidence="4" id="KW-1185">Reference proteome</keyword>
<dbReference type="RefSeq" id="XP_040662662.1">
    <property type="nucleotide sequence ID" value="XM_040816582.1"/>
</dbReference>
<comment type="similarity">
    <text evidence="1">Belongs to the avfA family.</text>
</comment>
<dbReference type="Pfam" id="PF13460">
    <property type="entry name" value="NAD_binding_10"/>
    <property type="match status" value="1"/>
</dbReference>
<evidence type="ECO:0000259" key="2">
    <source>
        <dbReference type="Pfam" id="PF13460"/>
    </source>
</evidence>
<reference evidence="4" key="1">
    <citation type="journal article" date="2017" name="Genome Biol.">
        <title>Comparative genomics reveals high biological diversity and specific adaptations in the industrially and medically important fungal genus Aspergillus.</title>
        <authorList>
            <person name="de Vries R.P."/>
            <person name="Riley R."/>
            <person name="Wiebenga A."/>
            <person name="Aguilar-Osorio G."/>
            <person name="Amillis S."/>
            <person name="Uchima C.A."/>
            <person name="Anderluh G."/>
            <person name="Asadollahi M."/>
            <person name="Askin M."/>
            <person name="Barry K."/>
            <person name="Battaglia E."/>
            <person name="Bayram O."/>
            <person name="Benocci T."/>
            <person name="Braus-Stromeyer S.A."/>
            <person name="Caldana C."/>
            <person name="Canovas D."/>
            <person name="Cerqueira G.C."/>
            <person name="Chen F."/>
            <person name="Chen W."/>
            <person name="Choi C."/>
            <person name="Clum A."/>
            <person name="Dos Santos R.A."/>
            <person name="Damasio A.R."/>
            <person name="Diallinas G."/>
            <person name="Emri T."/>
            <person name="Fekete E."/>
            <person name="Flipphi M."/>
            <person name="Freyberg S."/>
            <person name="Gallo A."/>
            <person name="Gournas C."/>
            <person name="Habgood R."/>
            <person name="Hainaut M."/>
            <person name="Harispe M.L."/>
            <person name="Henrissat B."/>
            <person name="Hilden K.S."/>
            <person name="Hope R."/>
            <person name="Hossain A."/>
            <person name="Karabika E."/>
            <person name="Karaffa L."/>
            <person name="Karanyi Z."/>
            <person name="Krasevec N."/>
            <person name="Kuo A."/>
            <person name="Kusch H."/>
            <person name="LaButti K."/>
            <person name="Lagendijk E.L."/>
            <person name="Lapidus A."/>
            <person name="Levasseur A."/>
            <person name="Lindquist E."/>
            <person name="Lipzen A."/>
            <person name="Logrieco A.F."/>
            <person name="MacCabe A."/>
            <person name="Maekelae M.R."/>
            <person name="Malavazi I."/>
            <person name="Melin P."/>
            <person name="Meyer V."/>
            <person name="Mielnichuk N."/>
            <person name="Miskei M."/>
            <person name="Molnar A.P."/>
            <person name="Mule G."/>
            <person name="Ngan C.Y."/>
            <person name="Orejas M."/>
            <person name="Orosz E."/>
            <person name="Ouedraogo J.P."/>
            <person name="Overkamp K.M."/>
            <person name="Park H.-S."/>
            <person name="Perrone G."/>
            <person name="Piumi F."/>
            <person name="Punt P.J."/>
            <person name="Ram A.F."/>
            <person name="Ramon A."/>
            <person name="Rauscher S."/>
            <person name="Record E."/>
            <person name="Riano-Pachon D.M."/>
            <person name="Robert V."/>
            <person name="Roehrig J."/>
            <person name="Ruller R."/>
            <person name="Salamov A."/>
            <person name="Salih N.S."/>
            <person name="Samson R.A."/>
            <person name="Sandor E."/>
            <person name="Sanguinetti M."/>
            <person name="Schuetze T."/>
            <person name="Sepcic K."/>
            <person name="Shelest E."/>
            <person name="Sherlock G."/>
            <person name="Sophianopoulou V."/>
            <person name="Squina F.M."/>
            <person name="Sun H."/>
            <person name="Susca A."/>
            <person name="Todd R.B."/>
            <person name="Tsang A."/>
            <person name="Unkles S.E."/>
            <person name="van de Wiele N."/>
            <person name="van Rossen-Uffink D."/>
            <person name="Oliveira J.V."/>
            <person name="Vesth T.C."/>
            <person name="Visser J."/>
            <person name="Yu J.-H."/>
            <person name="Zhou M."/>
            <person name="Andersen M.R."/>
            <person name="Archer D.B."/>
            <person name="Baker S.E."/>
            <person name="Benoit I."/>
            <person name="Brakhage A.A."/>
            <person name="Braus G.H."/>
            <person name="Fischer R."/>
            <person name="Frisvad J.C."/>
            <person name="Goldman G.H."/>
            <person name="Houbraken J."/>
            <person name="Oakley B."/>
            <person name="Pocsi I."/>
            <person name="Scazzocchio C."/>
            <person name="Seiboth B."/>
            <person name="vanKuyk P.A."/>
            <person name="Wortman J."/>
            <person name="Dyer P.S."/>
            <person name="Grigoriev I.V."/>
        </authorList>
    </citation>
    <scope>NUCLEOTIDE SEQUENCE [LARGE SCALE GENOMIC DNA]</scope>
    <source>
        <strain evidence="4">CBS 583.65</strain>
    </source>
</reference>
<protein>
    <recommendedName>
        <fullName evidence="2">NAD(P)-binding domain-containing protein</fullName>
    </recommendedName>
</protein>
<evidence type="ECO:0000313" key="4">
    <source>
        <dbReference type="Proteomes" id="UP000184073"/>
    </source>
</evidence>
<proteinExistence type="inferred from homology"/>
<dbReference type="InterPro" id="IPR016040">
    <property type="entry name" value="NAD(P)-bd_dom"/>
</dbReference>
<sequence>MHALIFGGNGRIARAMTRMMLARSWTVTSIIRNPQQASSILGLGDGQPGTIHVLHYDLQDLKTAQDAEALFKQTSATCAVFAAGSFSNVFSIERDAAKCIIKAATSLGSVTKFLMISFQASRRKPAPWWNMQDIQDYTSEQNSYPEISDAKIQADQYLVAMANARRVRGAPPFQAISLRPTWLTTGHGTGKVTLGKTRATGNVSIEDVAAVALEMLGREDVSGWFDLLSGDVAVKDAVEGVVRDKVDCIEGEDLQAIYALAD</sequence>
<name>A0A1L9P5V9_ASPVE</name>
<dbReference type="EMBL" id="KV878125">
    <property type="protein sequence ID" value="OJI96899.1"/>
    <property type="molecule type" value="Genomic_DNA"/>
</dbReference>
<dbReference type="AlphaFoldDB" id="A0A1L9P5V9"/>
<dbReference type="PANTHER" id="PTHR15020">
    <property type="entry name" value="FLAVIN REDUCTASE-RELATED"/>
    <property type="match status" value="1"/>
</dbReference>
<dbReference type="PANTHER" id="PTHR15020:SF50">
    <property type="entry name" value="UPF0659 PROTEIN YMR090W"/>
    <property type="match status" value="1"/>
</dbReference>
<organism evidence="3 4">
    <name type="scientific">Aspergillus versicolor CBS 583.65</name>
    <dbReference type="NCBI Taxonomy" id="1036611"/>
    <lineage>
        <taxon>Eukaryota</taxon>
        <taxon>Fungi</taxon>
        <taxon>Dikarya</taxon>
        <taxon>Ascomycota</taxon>
        <taxon>Pezizomycotina</taxon>
        <taxon>Eurotiomycetes</taxon>
        <taxon>Eurotiomycetidae</taxon>
        <taxon>Eurotiales</taxon>
        <taxon>Aspergillaceae</taxon>
        <taxon>Aspergillus</taxon>
        <taxon>Aspergillus subgen. Nidulantes</taxon>
    </lineage>
</organism>
<dbReference type="OrthoDB" id="10254604at2759"/>
<dbReference type="Gene3D" id="3.40.50.720">
    <property type="entry name" value="NAD(P)-binding Rossmann-like Domain"/>
    <property type="match status" value="1"/>
</dbReference>
<accession>A0A1L9P5V9</accession>
<evidence type="ECO:0000313" key="3">
    <source>
        <dbReference type="EMBL" id="OJI96899.1"/>
    </source>
</evidence>
<evidence type="ECO:0000256" key="1">
    <source>
        <dbReference type="ARBA" id="ARBA00038376"/>
    </source>
</evidence>
<dbReference type="GeneID" id="63732093"/>
<dbReference type="VEuPathDB" id="FungiDB:ASPVEDRAFT_78646"/>
<feature type="domain" description="NAD(P)-binding" evidence="2">
    <location>
        <begin position="7"/>
        <end position="217"/>
    </location>
</feature>